<evidence type="ECO:0000259" key="6">
    <source>
        <dbReference type="Pfam" id="PF04542"/>
    </source>
</evidence>
<proteinExistence type="inferred from homology"/>
<evidence type="ECO:0000256" key="5">
    <source>
        <dbReference type="ARBA" id="ARBA00023163"/>
    </source>
</evidence>
<dbReference type="GO" id="GO:0006352">
    <property type="term" value="P:DNA-templated transcription initiation"/>
    <property type="evidence" value="ECO:0007669"/>
    <property type="project" value="InterPro"/>
</dbReference>
<dbReference type="EMBL" id="JAAGVY010000026">
    <property type="protein sequence ID" value="NEN24459.1"/>
    <property type="molecule type" value="Genomic_DNA"/>
</dbReference>
<dbReference type="GO" id="GO:0016987">
    <property type="term" value="F:sigma factor activity"/>
    <property type="evidence" value="ECO:0007669"/>
    <property type="project" value="UniProtKB-KW"/>
</dbReference>
<dbReference type="InterPro" id="IPR007630">
    <property type="entry name" value="RNA_pol_sigma70_r4"/>
</dbReference>
<dbReference type="InterPro" id="IPR036388">
    <property type="entry name" value="WH-like_DNA-bd_sf"/>
</dbReference>
<dbReference type="PANTHER" id="PTHR43133">
    <property type="entry name" value="RNA POLYMERASE ECF-TYPE SIGMA FACTO"/>
    <property type="match status" value="1"/>
</dbReference>
<evidence type="ECO:0000259" key="7">
    <source>
        <dbReference type="Pfam" id="PF04545"/>
    </source>
</evidence>
<dbReference type="Proteomes" id="UP000486602">
    <property type="component" value="Unassembled WGS sequence"/>
</dbReference>
<dbReference type="InterPro" id="IPR039425">
    <property type="entry name" value="RNA_pol_sigma-70-like"/>
</dbReference>
<keyword evidence="2" id="KW-0805">Transcription regulation</keyword>
<dbReference type="Pfam" id="PF04542">
    <property type="entry name" value="Sigma70_r2"/>
    <property type="match status" value="1"/>
</dbReference>
<evidence type="ECO:0000313" key="8">
    <source>
        <dbReference type="EMBL" id="NEN24459.1"/>
    </source>
</evidence>
<reference evidence="8 9" key="1">
    <citation type="submission" date="2020-02" db="EMBL/GenBank/DDBJ databases">
        <title>Out from the shadows clarifying the taxonomy of the family Cryomorphaceae and related taxa by utilizing the GTDB taxonomic framework.</title>
        <authorList>
            <person name="Bowman J.P."/>
        </authorList>
    </citation>
    <scope>NUCLEOTIDE SEQUENCE [LARGE SCALE GENOMIC DNA]</scope>
    <source>
        <strain evidence="8 9">QSSC 1-22</strain>
    </source>
</reference>
<evidence type="ECO:0000313" key="9">
    <source>
        <dbReference type="Proteomes" id="UP000486602"/>
    </source>
</evidence>
<evidence type="ECO:0000256" key="4">
    <source>
        <dbReference type="ARBA" id="ARBA00023125"/>
    </source>
</evidence>
<keyword evidence="4" id="KW-0238">DNA-binding</keyword>
<dbReference type="SUPFAM" id="SSF88946">
    <property type="entry name" value="Sigma2 domain of RNA polymerase sigma factors"/>
    <property type="match status" value="1"/>
</dbReference>
<feature type="domain" description="RNA polymerase sigma-70 region 2" evidence="6">
    <location>
        <begin position="31"/>
        <end position="100"/>
    </location>
</feature>
<keyword evidence="3" id="KW-0731">Sigma factor</keyword>
<keyword evidence="5" id="KW-0804">Transcription</keyword>
<dbReference type="InterPro" id="IPR013324">
    <property type="entry name" value="RNA_pol_sigma_r3/r4-like"/>
</dbReference>
<protein>
    <submittedName>
        <fullName evidence="8">Sigma-70 family RNA polymerase sigma factor</fullName>
    </submittedName>
</protein>
<comment type="similarity">
    <text evidence="1">Belongs to the sigma-70 factor family. ECF subfamily.</text>
</comment>
<evidence type="ECO:0000256" key="2">
    <source>
        <dbReference type="ARBA" id="ARBA00023015"/>
    </source>
</evidence>
<dbReference type="InterPro" id="IPR007627">
    <property type="entry name" value="RNA_pol_sigma70_r2"/>
</dbReference>
<dbReference type="InterPro" id="IPR014284">
    <property type="entry name" value="RNA_pol_sigma-70_dom"/>
</dbReference>
<evidence type="ECO:0000256" key="3">
    <source>
        <dbReference type="ARBA" id="ARBA00023082"/>
    </source>
</evidence>
<dbReference type="InterPro" id="IPR013325">
    <property type="entry name" value="RNA_pol_sigma_r2"/>
</dbReference>
<accession>A0A7K3WS04</accession>
<dbReference type="Gene3D" id="1.10.1740.10">
    <property type="match status" value="1"/>
</dbReference>
<name>A0A7K3WS04_9FLAO</name>
<dbReference type="GO" id="GO:0003677">
    <property type="term" value="F:DNA binding"/>
    <property type="evidence" value="ECO:0007669"/>
    <property type="project" value="UniProtKB-KW"/>
</dbReference>
<organism evidence="8 9">
    <name type="scientific">Cryomorpha ignava</name>
    <dbReference type="NCBI Taxonomy" id="101383"/>
    <lineage>
        <taxon>Bacteria</taxon>
        <taxon>Pseudomonadati</taxon>
        <taxon>Bacteroidota</taxon>
        <taxon>Flavobacteriia</taxon>
        <taxon>Flavobacteriales</taxon>
        <taxon>Cryomorphaceae</taxon>
        <taxon>Cryomorpha</taxon>
    </lineage>
</organism>
<dbReference type="AlphaFoldDB" id="A0A7K3WS04"/>
<comment type="caution">
    <text evidence="8">The sequence shown here is derived from an EMBL/GenBank/DDBJ whole genome shotgun (WGS) entry which is preliminary data.</text>
</comment>
<dbReference type="SUPFAM" id="SSF88659">
    <property type="entry name" value="Sigma3 and sigma4 domains of RNA polymerase sigma factors"/>
    <property type="match status" value="1"/>
</dbReference>
<sequence>MKQIKVNFKVPDHELTEGFIQNDRKCMEQIYAQNYKSVEMYILQNSGKEADAKDIYQEAIVAAWINVKEGKFELQGGKTIGGYIFQIAKFKWLDKLKSKAHKATVRLVHENQPEETADNDYNEEEDSRMQYLTELYKNLDEKCKAILNRFYYQKMSLEEIGSELDHDPGTVKTLKYRCMKKLRSFHTNNLS</sequence>
<evidence type="ECO:0000256" key="1">
    <source>
        <dbReference type="ARBA" id="ARBA00010641"/>
    </source>
</evidence>
<keyword evidence="9" id="KW-1185">Reference proteome</keyword>
<dbReference type="PANTHER" id="PTHR43133:SF46">
    <property type="entry name" value="RNA POLYMERASE SIGMA-70 FACTOR ECF SUBFAMILY"/>
    <property type="match status" value="1"/>
</dbReference>
<dbReference type="CDD" id="cd06171">
    <property type="entry name" value="Sigma70_r4"/>
    <property type="match status" value="1"/>
</dbReference>
<gene>
    <name evidence="8" type="ORF">G3O08_13185</name>
</gene>
<feature type="domain" description="RNA polymerase sigma-70 region 4" evidence="7">
    <location>
        <begin position="138"/>
        <end position="183"/>
    </location>
</feature>
<dbReference type="RefSeq" id="WP_163285853.1">
    <property type="nucleotide sequence ID" value="NZ_JAAGVY010000026.1"/>
</dbReference>
<dbReference type="Pfam" id="PF04545">
    <property type="entry name" value="Sigma70_r4"/>
    <property type="match status" value="1"/>
</dbReference>
<dbReference type="Gene3D" id="1.10.10.10">
    <property type="entry name" value="Winged helix-like DNA-binding domain superfamily/Winged helix DNA-binding domain"/>
    <property type="match status" value="1"/>
</dbReference>
<dbReference type="NCBIfam" id="TIGR02937">
    <property type="entry name" value="sigma70-ECF"/>
    <property type="match status" value="1"/>
</dbReference>